<keyword evidence="2" id="KW-0547">Nucleotide-binding</keyword>
<dbReference type="Pfam" id="PF04263">
    <property type="entry name" value="TPK_catalytic"/>
    <property type="match status" value="1"/>
</dbReference>
<dbReference type="AlphaFoldDB" id="A0A0N7KXU4"/>
<dbReference type="PANTHER" id="PTHR41299:SF1">
    <property type="entry name" value="THIAMINE PYROPHOSPHOKINASE"/>
    <property type="match status" value="1"/>
</dbReference>
<feature type="domain" description="Thiamin pyrophosphokinase thiamin-binding" evidence="6">
    <location>
        <begin position="141"/>
        <end position="205"/>
    </location>
</feature>
<dbReference type="GO" id="GO:0004788">
    <property type="term" value="F:thiamine diphosphokinase activity"/>
    <property type="evidence" value="ECO:0007669"/>
    <property type="project" value="UniProtKB-UniRule"/>
</dbReference>
<protein>
    <recommendedName>
        <fullName evidence="5">Thiamine diphosphokinase</fullName>
        <ecNumber evidence="5">2.7.6.2</ecNumber>
    </recommendedName>
</protein>
<dbReference type="CDD" id="cd07995">
    <property type="entry name" value="TPK"/>
    <property type="match status" value="1"/>
</dbReference>
<evidence type="ECO:0000256" key="5">
    <source>
        <dbReference type="NCBIfam" id="TIGR01378"/>
    </source>
</evidence>
<dbReference type="SUPFAM" id="SSF63999">
    <property type="entry name" value="Thiamin pyrophosphokinase, catalytic domain"/>
    <property type="match status" value="1"/>
</dbReference>
<dbReference type="OrthoDB" id="9804377at2"/>
<dbReference type="RefSeq" id="WP_157070084.1">
    <property type="nucleotide sequence ID" value="NZ_BBWR01000010.1"/>
</dbReference>
<keyword evidence="3 7" id="KW-0418">Kinase</keyword>
<dbReference type="EC" id="2.7.6.2" evidence="5"/>
<dbReference type="InterPro" id="IPR036371">
    <property type="entry name" value="TPK_B1-bd_sf"/>
</dbReference>
<dbReference type="NCBIfam" id="TIGR01378">
    <property type="entry name" value="thi_PPkinase"/>
    <property type="match status" value="1"/>
</dbReference>
<keyword evidence="1" id="KW-0808">Transferase</keyword>
<dbReference type="SUPFAM" id="SSF63862">
    <property type="entry name" value="Thiamin pyrophosphokinase, substrate-binding domain"/>
    <property type="match status" value="1"/>
</dbReference>
<dbReference type="Pfam" id="PF04265">
    <property type="entry name" value="TPK_B1_binding"/>
    <property type="match status" value="1"/>
</dbReference>
<dbReference type="GO" id="GO:0005524">
    <property type="term" value="F:ATP binding"/>
    <property type="evidence" value="ECO:0007669"/>
    <property type="project" value="UniProtKB-KW"/>
</dbReference>
<dbReference type="GO" id="GO:0009229">
    <property type="term" value="P:thiamine diphosphate biosynthetic process"/>
    <property type="evidence" value="ECO:0007669"/>
    <property type="project" value="InterPro"/>
</dbReference>
<dbReference type="InterPro" id="IPR007373">
    <property type="entry name" value="Thiamin_PyroPKinase_B1-bd"/>
</dbReference>
<evidence type="ECO:0000256" key="4">
    <source>
        <dbReference type="ARBA" id="ARBA00022840"/>
    </source>
</evidence>
<name>A0A0N7KXU4_9HYPH</name>
<evidence type="ECO:0000256" key="3">
    <source>
        <dbReference type="ARBA" id="ARBA00022777"/>
    </source>
</evidence>
<dbReference type="InterPro" id="IPR007371">
    <property type="entry name" value="TPK_catalytic"/>
</dbReference>
<dbReference type="EMBL" id="LC066376">
    <property type="protein sequence ID" value="BAT27889.1"/>
    <property type="molecule type" value="Genomic_DNA"/>
</dbReference>
<dbReference type="PANTHER" id="PTHR41299">
    <property type="entry name" value="THIAMINE PYROPHOSPHOKINASE"/>
    <property type="match status" value="1"/>
</dbReference>
<evidence type="ECO:0000259" key="6">
    <source>
        <dbReference type="SMART" id="SM00983"/>
    </source>
</evidence>
<accession>A0A0N7KXU4</accession>
<dbReference type="InterPro" id="IPR036759">
    <property type="entry name" value="TPK_catalytic_sf"/>
</dbReference>
<reference evidence="7" key="1">
    <citation type="journal article" date="2015" name="Proc. Natl. Acad. Sci. U.S.A.">
        <title>Bacterial clade with the ribosomal RNA operon on a small plasmid rather than the chromosome.</title>
        <authorList>
            <person name="Anda M."/>
            <person name="Ohtsubo Y."/>
            <person name="Okubo T."/>
            <person name="Sugawara M."/>
            <person name="Nagata Y."/>
            <person name="Tsuda M."/>
            <person name="Minamisawa K."/>
            <person name="Mitsui H."/>
        </authorList>
    </citation>
    <scope>NUCLEOTIDE SEQUENCE</scope>
    <source>
        <strain evidence="7">JCM 14755</strain>
    </source>
</reference>
<dbReference type="InterPro" id="IPR053149">
    <property type="entry name" value="TPK"/>
</dbReference>
<dbReference type="InterPro" id="IPR006282">
    <property type="entry name" value="Thi_PPkinase"/>
</dbReference>
<dbReference type="Gene3D" id="3.40.50.10240">
    <property type="entry name" value="Thiamin pyrophosphokinase, catalytic domain"/>
    <property type="match status" value="1"/>
</dbReference>
<keyword evidence="4" id="KW-0067">ATP-binding</keyword>
<dbReference type="GO" id="GO:0016301">
    <property type="term" value="F:kinase activity"/>
    <property type="evidence" value="ECO:0007669"/>
    <property type="project" value="UniProtKB-KW"/>
</dbReference>
<evidence type="ECO:0000256" key="2">
    <source>
        <dbReference type="ARBA" id="ARBA00022741"/>
    </source>
</evidence>
<proteinExistence type="predicted"/>
<sequence length="211" mass="22273">MNTACVVLLAGPIEPTPRLRAEVAGRHVIAADGGLRHALSLSLAPDLIVGDLDSAPPDLLARFPGVERRTLPRDKAETDGAAALTAATERGCRDLLILGALGGPRTDHVFSNLVLALDRAHGFDRLVMFDGRERAFPLTPGQTLHHEASPGTQFSICRFGEVTGLTIRGAKWPLDAVTLPFGSVLTQSNEAAGPVAITIATGRAFALFNEN</sequence>
<evidence type="ECO:0000256" key="1">
    <source>
        <dbReference type="ARBA" id="ARBA00022679"/>
    </source>
</evidence>
<evidence type="ECO:0000313" key="7">
    <source>
        <dbReference type="EMBL" id="BAT27889.1"/>
    </source>
</evidence>
<dbReference type="GO" id="GO:0030975">
    <property type="term" value="F:thiamine binding"/>
    <property type="evidence" value="ECO:0007669"/>
    <property type="project" value="InterPro"/>
</dbReference>
<dbReference type="SMART" id="SM00983">
    <property type="entry name" value="TPK_B1_binding"/>
    <property type="match status" value="1"/>
</dbReference>
<organism evidence="7">
    <name type="scientific">Aureimonas frigidaquae</name>
    <dbReference type="NCBI Taxonomy" id="424757"/>
    <lineage>
        <taxon>Bacteria</taxon>
        <taxon>Pseudomonadati</taxon>
        <taxon>Pseudomonadota</taxon>
        <taxon>Alphaproteobacteria</taxon>
        <taxon>Hyphomicrobiales</taxon>
        <taxon>Aurantimonadaceae</taxon>
        <taxon>Aureimonas</taxon>
    </lineage>
</organism>
<dbReference type="GO" id="GO:0006772">
    <property type="term" value="P:thiamine metabolic process"/>
    <property type="evidence" value="ECO:0007669"/>
    <property type="project" value="UniProtKB-UniRule"/>
</dbReference>